<gene>
    <name evidence="1" type="ORF">MJO28_014424</name>
</gene>
<organism evidence="1 2">
    <name type="scientific">Puccinia striiformis f. sp. tritici</name>
    <dbReference type="NCBI Taxonomy" id="168172"/>
    <lineage>
        <taxon>Eukaryota</taxon>
        <taxon>Fungi</taxon>
        <taxon>Dikarya</taxon>
        <taxon>Basidiomycota</taxon>
        <taxon>Pucciniomycotina</taxon>
        <taxon>Pucciniomycetes</taxon>
        <taxon>Pucciniales</taxon>
        <taxon>Pucciniaceae</taxon>
        <taxon>Puccinia</taxon>
    </lineage>
</organism>
<proteinExistence type="predicted"/>
<accession>A0ACC0DTW8</accession>
<protein>
    <submittedName>
        <fullName evidence="1">Uncharacterized protein</fullName>
    </submittedName>
</protein>
<reference evidence="1 2" key="3">
    <citation type="journal article" date="2022" name="Microbiol. Spectr.">
        <title>Folding features and dynamics of 3D genome architecture in plant fungal pathogens.</title>
        <authorList>
            <person name="Xia C."/>
        </authorList>
    </citation>
    <scope>NUCLEOTIDE SEQUENCE [LARGE SCALE GENOMIC DNA]</scope>
    <source>
        <strain evidence="1 2">93-210</strain>
    </source>
</reference>
<reference evidence="2" key="1">
    <citation type="journal article" date="2018" name="BMC Genomics">
        <title>Genomic insights into host adaptation between the wheat stripe rust pathogen (Puccinia striiformis f. sp. tritici) and the barley stripe rust pathogen (Puccinia striiformis f. sp. hordei).</title>
        <authorList>
            <person name="Xia C."/>
            <person name="Wang M."/>
            <person name="Yin C."/>
            <person name="Cornejo O.E."/>
            <person name="Hulbert S.H."/>
            <person name="Chen X."/>
        </authorList>
    </citation>
    <scope>NUCLEOTIDE SEQUENCE [LARGE SCALE GENOMIC DNA]</scope>
    <source>
        <strain evidence="2">93-210</strain>
    </source>
</reference>
<name>A0ACC0DTW8_9BASI</name>
<reference evidence="2" key="2">
    <citation type="journal article" date="2018" name="Mol. Plant Microbe Interact.">
        <title>Genome sequence resources for the wheat stripe rust pathogen (Puccinia striiformis f. sp. tritici) and the barley stripe rust pathogen (Puccinia striiformis f. sp. hordei).</title>
        <authorList>
            <person name="Xia C."/>
            <person name="Wang M."/>
            <person name="Yin C."/>
            <person name="Cornejo O.E."/>
            <person name="Hulbert S.H."/>
            <person name="Chen X."/>
        </authorList>
    </citation>
    <scope>NUCLEOTIDE SEQUENCE [LARGE SCALE GENOMIC DNA]</scope>
    <source>
        <strain evidence="2">93-210</strain>
    </source>
</reference>
<comment type="caution">
    <text evidence="1">The sequence shown here is derived from an EMBL/GenBank/DDBJ whole genome shotgun (WGS) entry which is preliminary data.</text>
</comment>
<keyword evidence="2" id="KW-1185">Reference proteome</keyword>
<dbReference type="Proteomes" id="UP001060170">
    <property type="component" value="Chromosome 15"/>
</dbReference>
<dbReference type="EMBL" id="CM045879">
    <property type="protein sequence ID" value="KAI7938845.1"/>
    <property type="molecule type" value="Genomic_DNA"/>
</dbReference>
<evidence type="ECO:0000313" key="1">
    <source>
        <dbReference type="EMBL" id="KAI7938845.1"/>
    </source>
</evidence>
<evidence type="ECO:0000313" key="2">
    <source>
        <dbReference type="Proteomes" id="UP001060170"/>
    </source>
</evidence>
<sequence>MFGFIFAAPFLIGALSAAQCLTIDHPSHYQPFRRQNPTTQISPLNPGNLLPSSSKIAVEIPERVTQRPTVLSKKSTPSPSCHKAYNPGGGNQNEIKYEGSYQSSRKTGSRIRRKRGLGDGRAFKESQGMIKLKGNRKELKQVGSDGLIIEEIGARPGERQRSGTDGLGPRNERSISRLARLGSRRALRNNLLGGVGTRSVKFVGESSTALHAIARSHWQTAATRLKAVRALTEEGAGRVILQRVGQALEEAEHAGLTGYEWGLSWGESILGKILHAFELLGIENIQEVAELWALWCVAKTISPSEELLKLD</sequence>